<keyword evidence="6" id="KW-1185">Reference proteome</keyword>
<dbReference type="Gene3D" id="3.40.50.200">
    <property type="entry name" value="Peptidase S8/S53 domain"/>
    <property type="match status" value="1"/>
</dbReference>
<accession>A0A915EKK4</accession>
<dbReference type="GO" id="GO:0005615">
    <property type="term" value="C:extracellular space"/>
    <property type="evidence" value="ECO:0007669"/>
    <property type="project" value="TreeGrafter"/>
</dbReference>
<dbReference type="Pfam" id="PF00082">
    <property type="entry name" value="Peptidase_S8"/>
    <property type="match status" value="1"/>
</dbReference>
<organism evidence="6 7">
    <name type="scientific">Ditylenchus dipsaci</name>
    <dbReference type="NCBI Taxonomy" id="166011"/>
    <lineage>
        <taxon>Eukaryota</taxon>
        <taxon>Metazoa</taxon>
        <taxon>Ecdysozoa</taxon>
        <taxon>Nematoda</taxon>
        <taxon>Chromadorea</taxon>
        <taxon>Rhabditida</taxon>
        <taxon>Tylenchina</taxon>
        <taxon>Tylenchomorpha</taxon>
        <taxon>Sphaerularioidea</taxon>
        <taxon>Anguinidae</taxon>
        <taxon>Anguininae</taxon>
        <taxon>Ditylenchus</taxon>
    </lineage>
</organism>
<evidence type="ECO:0000259" key="5">
    <source>
        <dbReference type="Pfam" id="PF00082"/>
    </source>
</evidence>
<keyword evidence="2" id="KW-0378">Hydrolase</keyword>
<evidence type="ECO:0000256" key="2">
    <source>
        <dbReference type="ARBA" id="ARBA00022801"/>
    </source>
</evidence>
<sequence>MTSQNYSNDETDDGEYVVQIDEGLDEARWVASLTGSRLLGKMKGFEHMYVLLQGMKQVTFVEHQLNLLRHKRGLHEIYLNTAEDSSFAPIRMDHQISDAWNLGYSGKGVVVTIIDDGIDYTHSDLADNYDAKASYDLNDKRPRPNAIYG</sequence>
<evidence type="ECO:0000256" key="4">
    <source>
        <dbReference type="PROSITE-ProRule" id="PRU01240"/>
    </source>
</evidence>
<dbReference type="PROSITE" id="PS00136">
    <property type="entry name" value="SUBTILASE_ASP"/>
    <property type="match status" value="1"/>
</dbReference>
<name>A0A915EKK4_9BILA</name>
<dbReference type="InterPro" id="IPR000209">
    <property type="entry name" value="Peptidase_S8/S53_dom"/>
</dbReference>
<protein>
    <submittedName>
        <fullName evidence="7">Peptidase S8/S53 domain-containing protein</fullName>
    </submittedName>
</protein>
<dbReference type="AlphaFoldDB" id="A0A915EKK4"/>
<dbReference type="Proteomes" id="UP000887574">
    <property type="component" value="Unplaced"/>
</dbReference>
<evidence type="ECO:0000256" key="1">
    <source>
        <dbReference type="ARBA" id="ARBA00022670"/>
    </source>
</evidence>
<evidence type="ECO:0000313" key="6">
    <source>
        <dbReference type="Proteomes" id="UP000887574"/>
    </source>
</evidence>
<dbReference type="InterPro" id="IPR023827">
    <property type="entry name" value="Peptidase_S8_Asp-AS"/>
</dbReference>
<keyword evidence="3" id="KW-0720">Serine protease</keyword>
<keyword evidence="1" id="KW-0645">Protease</keyword>
<comment type="similarity">
    <text evidence="4">Belongs to the peptidase S8 family.</text>
</comment>
<reference evidence="7" key="1">
    <citation type="submission" date="2022-11" db="UniProtKB">
        <authorList>
            <consortium name="WormBaseParasite"/>
        </authorList>
    </citation>
    <scope>IDENTIFICATION</scope>
</reference>
<feature type="domain" description="Peptidase S8/S53" evidence="5">
    <location>
        <begin position="106"/>
        <end position="142"/>
    </location>
</feature>
<evidence type="ECO:0000256" key="3">
    <source>
        <dbReference type="ARBA" id="ARBA00022825"/>
    </source>
</evidence>
<dbReference type="WBParaSite" id="jg7729">
    <property type="protein sequence ID" value="jg7729"/>
    <property type="gene ID" value="jg7729"/>
</dbReference>
<dbReference type="GO" id="GO:0043005">
    <property type="term" value="C:neuron projection"/>
    <property type="evidence" value="ECO:0007669"/>
    <property type="project" value="TreeGrafter"/>
</dbReference>
<dbReference type="PANTHER" id="PTHR42884">
    <property type="entry name" value="PROPROTEIN CONVERTASE SUBTILISIN/KEXIN-RELATED"/>
    <property type="match status" value="1"/>
</dbReference>
<dbReference type="InterPro" id="IPR036852">
    <property type="entry name" value="Peptidase_S8/S53_dom_sf"/>
</dbReference>
<dbReference type="PANTHER" id="PTHR42884:SF14">
    <property type="entry name" value="NEUROENDOCRINE CONVERTASE 1"/>
    <property type="match status" value="1"/>
</dbReference>
<dbReference type="GO" id="GO:0004252">
    <property type="term" value="F:serine-type endopeptidase activity"/>
    <property type="evidence" value="ECO:0007669"/>
    <property type="project" value="InterPro"/>
</dbReference>
<comment type="caution">
    <text evidence="4">Lacks conserved residue(s) required for the propagation of feature annotation.</text>
</comment>
<dbReference type="SUPFAM" id="SSF52743">
    <property type="entry name" value="Subtilisin-like"/>
    <property type="match status" value="1"/>
</dbReference>
<evidence type="ECO:0000313" key="7">
    <source>
        <dbReference type="WBParaSite" id="jg7729"/>
    </source>
</evidence>
<dbReference type="PROSITE" id="PS51892">
    <property type="entry name" value="SUBTILASE"/>
    <property type="match status" value="1"/>
</dbReference>
<dbReference type="GO" id="GO:0016020">
    <property type="term" value="C:membrane"/>
    <property type="evidence" value="ECO:0007669"/>
    <property type="project" value="TreeGrafter"/>
</dbReference>
<proteinExistence type="inferred from homology"/>
<dbReference type="GO" id="GO:0016486">
    <property type="term" value="P:peptide hormone processing"/>
    <property type="evidence" value="ECO:0007669"/>
    <property type="project" value="TreeGrafter"/>
</dbReference>